<dbReference type="RefSeq" id="WP_004905218.1">
    <property type="nucleotide sequence ID" value="NZ_BJJW01000002.1"/>
</dbReference>
<proteinExistence type="inferred from homology"/>
<dbReference type="GO" id="GO:0070205">
    <property type="term" value="F:2-succinyl-6-hydroxy-2,4-cyclohexadiene-1-carboxylate synthase activity"/>
    <property type="evidence" value="ECO:0007669"/>
    <property type="project" value="UniProtKB-UniRule"/>
</dbReference>
<dbReference type="Pfam" id="PF00561">
    <property type="entry name" value="Abhydrolase_1"/>
    <property type="match status" value="1"/>
</dbReference>
<dbReference type="UniPathway" id="UPA01057">
    <property type="reaction ID" value="UER00900"/>
</dbReference>
<feature type="domain" description="AB hydrolase-1" evidence="4">
    <location>
        <begin position="27"/>
        <end position="258"/>
    </location>
</feature>
<gene>
    <name evidence="3 5" type="primary">menH</name>
    <name evidence="5" type="ORF">LCIT_01870</name>
</gene>
<dbReference type="AlphaFoldDB" id="A0A5A5TZ89"/>
<dbReference type="NCBIfam" id="TIGR03695">
    <property type="entry name" value="menH_SHCHC"/>
    <property type="match status" value="1"/>
</dbReference>
<evidence type="ECO:0000259" key="4">
    <source>
        <dbReference type="Pfam" id="PF00561"/>
    </source>
</evidence>
<comment type="caution">
    <text evidence="5">The sequence shown here is derived from an EMBL/GenBank/DDBJ whole genome shotgun (WGS) entry which is preliminary data.</text>
</comment>
<evidence type="ECO:0000313" key="6">
    <source>
        <dbReference type="Proteomes" id="UP000323274"/>
    </source>
</evidence>
<comment type="pathway">
    <text evidence="3">Quinol/quinone metabolism; menaquinone biosynthesis.</text>
</comment>
<dbReference type="PRINTS" id="PR00111">
    <property type="entry name" value="ABHYDROLASE"/>
</dbReference>
<sequence>MNKIQIIRHYPYQIHYQKNSNVPKRWLLLHGFMGSWHDFDDIITQLPGEVLALNLLGFDNQAPTIDDCQRFTMSEQIKDLTMILDKYQWSQVTILGYSMGGRLALGFALTHPQRVSQLLLESTTAGIDSVTARQQRKQADLTKAISLLDNFEAFVLRWEKLPLFKTQQDMPLESKQKMRRQRMAQNPKNVAQALIYMGTGSQPNYWPYLDKVDFPTTIIVGEHDQKFNLIGDKMMALIPQAKKIVIAGAGHNVHFEQPKAFIEAMQYV</sequence>
<dbReference type="UniPathway" id="UPA00079"/>
<dbReference type="SUPFAM" id="SSF53474">
    <property type="entry name" value="alpha/beta-Hydrolases"/>
    <property type="match status" value="1"/>
</dbReference>
<reference evidence="5 6" key="1">
    <citation type="submission" date="2019-04" db="EMBL/GenBank/DDBJ databases">
        <title>A pseudo-fructophilic Leuconostoc citreum strain F192-5 isolated from peel of satsuma mandarin: the first report for isolation and characterization of strain-dependent fructophilic-like characteristics.</title>
        <authorList>
            <person name="Maeno S."/>
            <person name="Tanizawa Y."/>
            <person name="Kajikawa A."/>
            <person name="Kanesaki Y."/>
            <person name="Kubota E."/>
            <person name="Arita M."/>
            <person name="Leon D."/>
            <person name="Endo A."/>
        </authorList>
    </citation>
    <scope>NUCLEOTIDE SEQUENCE [LARGE SCALE GENOMIC DNA]</scope>
    <source>
        <strain evidence="5 6">F192-5</strain>
    </source>
</reference>
<name>A0A5A5TZ89_LEUCI</name>
<evidence type="ECO:0000313" key="5">
    <source>
        <dbReference type="EMBL" id="GDZ82945.1"/>
    </source>
</evidence>
<evidence type="ECO:0000256" key="3">
    <source>
        <dbReference type="HAMAP-Rule" id="MF_01660"/>
    </source>
</evidence>
<dbReference type="GO" id="GO:0009234">
    <property type="term" value="P:menaquinone biosynthetic process"/>
    <property type="evidence" value="ECO:0007669"/>
    <property type="project" value="UniProtKB-UniRule"/>
</dbReference>
<dbReference type="Proteomes" id="UP000323274">
    <property type="component" value="Unassembled WGS sequence"/>
</dbReference>
<dbReference type="Gene3D" id="3.40.50.1820">
    <property type="entry name" value="alpha/beta hydrolase"/>
    <property type="match status" value="1"/>
</dbReference>
<comment type="subunit">
    <text evidence="3">Monomer.</text>
</comment>
<dbReference type="InterPro" id="IPR029058">
    <property type="entry name" value="AB_hydrolase_fold"/>
</dbReference>
<organism evidence="5 6">
    <name type="scientific">Leuconostoc citreum</name>
    <dbReference type="NCBI Taxonomy" id="33964"/>
    <lineage>
        <taxon>Bacteria</taxon>
        <taxon>Bacillati</taxon>
        <taxon>Bacillota</taxon>
        <taxon>Bacilli</taxon>
        <taxon>Lactobacillales</taxon>
        <taxon>Lactobacillaceae</taxon>
        <taxon>Leuconostoc</taxon>
    </lineage>
</organism>
<keyword evidence="1 3" id="KW-0474">Menaquinone biosynthesis</keyword>
<dbReference type="EMBL" id="BJJW01000002">
    <property type="protein sequence ID" value="GDZ82945.1"/>
    <property type="molecule type" value="Genomic_DNA"/>
</dbReference>
<dbReference type="HAMAP" id="MF_01660">
    <property type="entry name" value="MenH"/>
    <property type="match status" value="1"/>
</dbReference>
<comment type="similarity">
    <text evidence="3">Belongs to the AB hydrolase superfamily. MenH family.</text>
</comment>
<evidence type="ECO:0000256" key="2">
    <source>
        <dbReference type="ARBA" id="ARBA00023239"/>
    </source>
</evidence>
<dbReference type="PANTHER" id="PTHR42916:SF1">
    <property type="entry name" value="PROTEIN PHYLLO, CHLOROPLASTIC"/>
    <property type="match status" value="1"/>
</dbReference>
<protein>
    <recommendedName>
        <fullName evidence="3">Putative 2-succinyl-6-hydroxy-2,4-cyclohexadiene-1-carboxylate synthase</fullName>
        <shortName evidence="3">SHCHC synthase</shortName>
        <ecNumber evidence="3">4.2.99.20</ecNumber>
    </recommendedName>
</protein>
<comment type="pathway">
    <text evidence="3">Quinol/quinone metabolism; 1,4-dihydroxy-2-naphthoate biosynthesis; 1,4-dihydroxy-2-naphthoate from chorismate: step 3/7.</text>
</comment>
<dbReference type="InterPro" id="IPR022485">
    <property type="entry name" value="SHCHC_synthase_MenH"/>
</dbReference>
<dbReference type="EC" id="4.2.99.20" evidence="3"/>
<comment type="function">
    <text evidence="3">Catalyzes a proton abstraction reaction that results in 2,5-elimination of pyruvate from 2-succinyl-5-enolpyruvyl-6-hydroxy-3-cyclohexene-1-carboxylate (SEPHCHC) and the formation of 2-succinyl-6-hydroxy-2,4-cyclohexadiene-1-carboxylate (SHCHC).</text>
</comment>
<evidence type="ECO:0000256" key="1">
    <source>
        <dbReference type="ARBA" id="ARBA00022428"/>
    </source>
</evidence>
<keyword evidence="2 3" id="KW-0456">Lyase</keyword>
<comment type="catalytic activity">
    <reaction evidence="3">
        <text>5-enolpyruvoyl-6-hydroxy-2-succinyl-cyclohex-3-ene-1-carboxylate = (1R,6R)-6-hydroxy-2-succinyl-cyclohexa-2,4-diene-1-carboxylate + pyruvate</text>
        <dbReference type="Rhea" id="RHEA:25597"/>
        <dbReference type="ChEBI" id="CHEBI:15361"/>
        <dbReference type="ChEBI" id="CHEBI:58689"/>
        <dbReference type="ChEBI" id="CHEBI:58818"/>
        <dbReference type="EC" id="4.2.99.20"/>
    </reaction>
</comment>
<dbReference type="InterPro" id="IPR000073">
    <property type="entry name" value="AB_hydrolase_1"/>
</dbReference>
<accession>A0A5A5TZ89</accession>
<dbReference type="PANTHER" id="PTHR42916">
    <property type="entry name" value="2-SUCCINYL-5-ENOLPYRUVYL-6-HYDROXY-3-CYCLOHEXENE-1-CARBOXYLATE SYNTHASE"/>
    <property type="match status" value="1"/>
</dbReference>